<dbReference type="InterPro" id="IPR037401">
    <property type="entry name" value="SnoaL-like"/>
</dbReference>
<dbReference type="InterPro" id="IPR032710">
    <property type="entry name" value="NTF2-like_dom_sf"/>
</dbReference>
<dbReference type="PROSITE" id="PS51819">
    <property type="entry name" value="VOC"/>
    <property type="match status" value="1"/>
</dbReference>
<dbReference type="InterPro" id="IPR029068">
    <property type="entry name" value="Glyas_Bleomycin-R_OHBP_Dase"/>
</dbReference>
<dbReference type="AlphaFoldDB" id="A0A853GV70"/>
<keyword evidence="3" id="KW-1185">Reference proteome</keyword>
<dbReference type="PANTHER" id="PTHR34109">
    <property type="entry name" value="BNAUNNG04460D PROTEIN-RELATED"/>
    <property type="match status" value="1"/>
</dbReference>
<dbReference type="Pfam" id="PF13474">
    <property type="entry name" value="SnoaL_3"/>
    <property type="match status" value="1"/>
</dbReference>
<dbReference type="InterPro" id="IPR037523">
    <property type="entry name" value="VOC_core"/>
</dbReference>
<accession>A0A853GV70</accession>
<dbReference type="PANTHER" id="PTHR34109:SF1">
    <property type="entry name" value="VOC DOMAIN-CONTAINING PROTEIN"/>
    <property type="match status" value="1"/>
</dbReference>
<organism evidence="2 3">
    <name type="scientific">Pollutimonas harenae</name>
    <dbReference type="NCBI Taxonomy" id="657015"/>
    <lineage>
        <taxon>Bacteria</taxon>
        <taxon>Pseudomonadati</taxon>
        <taxon>Pseudomonadota</taxon>
        <taxon>Betaproteobacteria</taxon>
        <taxon>Burkholderiales</taxon>
        <taxon>Alcaligenaceae</taxon>
        <taxon>Pollutimonas</taxon>
    </lineage>
</organism>
<feature type="domain" description="VOC" evidence="1">
    <location>
        <begin position="159"/>
        <end position="284"/>
    </location>
</feature>
<dbReference type="CDD" id="cd07246">
    <property type="entry name" value="VOC_like"/>
    <property type="match status" value="1"/>
</dbReference>
<dbReference type="Pfam" id="PF00903">
    <property type="entry name" value="Glyoxalase"/>
    <property type="match status" value="1"/>
</dbReference>
<protein>
    <submittedName>
        <fullName evidence="2">Nuclear transport factor 2 family protein</fullName>
    </submittedName>
</protein>
<dbReference type="Gene3D" id="3.30.720.110">
    <property type="match status" value="1"/>
</dbReference>
<dbReference type="OrthoDB" id="9795306at2"/>
<evidence type="ECO:0000313" key="3">
    <source>
        <dbReference type="Proteomes" id="UP000554144"/>
    </source>
</evidence>
<dbReference type="InterPro" id="IPR004360">
    <property type="entry name" value="Glyas_Fos-R_dOase_dom"/>
</dbReference>
<dbReference type="EMBL" id="JACCEV010000002">
    <property type="protein sequence ID" value="NYT86201.1"/>
    <property type="molecule type" value="Genomic_DNA"/>
</dbReference>
<dbReference type="SUPFAM" id="SSF54593">
    <property type="entry name" value="Glyoxalase/Bleomycin resistance protein/Dihydroxybiphenyl dioxygenase"/>
    <property type="match status" value="1"/>
</dbReference>
<gene>
    <name evidence="2" type="ORF">H0A62_11340</name>
</gene>
<proteinExistence type="predicted"/>
<reference evidence="2 3" key="1">
    <citation type="submission" date="2020-07" db="EMBL/GenBank/DDBJ databases">
        <title>Taxonomic revisions and descriptions of new bacterial species based on genomic comparisons in the high-G+C-content subgroup of the family Alcaligenaceae.</title>
        <authorList>
            <person name="Szabo A."/>
            <person name="Felfoldi T."/>
        </authorList>
    </citation>
    <scope>NUCLEOTIDE SEQUENCE [LARGE SCALE GENOMIC DNA]</scope>
    <source>
        <strain evidence="2 3">DSM 25667</strain>
    </source>
</reference>
<dbReference type="Proteomes" id="UP000554144">
    <property type="component" value="Unassembled WGS sequence"/>
</dbReference>
<dbReference type="SUPFAM" id="SSF54427">
    <property type="entry name" value="NTF2-like"/>
    <property type="match status" value="1"/>
</dbReference>
<evidence type="ECO:0000259" key="1">
    <source>
        <dbReference type="PROSITE" id="PS51819"/>
    </source>
</evidence>
<dbReference type="Gene3D" id="3.30.720.120">
    <property type="match status" value="1"/>
</dbReference>
<dbReference type="Gene3D" id="3.10.450.50">
    <property type="match status" value="1"/>
</dbReference>
<name>A0A853GV70_9BURK</name>
<dbReference type="RefSeq" id="WP_130039725.1">
    <property type="nucleotide sequence ID" value="NZ_JACCEV010000002.1"/>
</dbReference>
<evidence type="ECO:0000313" key="2">
    <source>
        <dbReference type="EMBL" id="NYT86201.1"/>
    </source>
</evidence>
<sequence length="314" mass="34388">MDAAGSNTGQAEVKEAMASWLKAVHMRDADAIIEHYTADVVAYDAVLRLQFEGKQAYRDHWKACFDMCGGPMVFEPGKMDMQVSGDLASVHGLIRCGGSDESGEVHSSWMRMTSSYRKIDGNWLIAHEHFSAPFDMLSWKALFDLDPDNPDKIKAIPSGMSSITPHLVCANAAEAIDFYKRAFGAIEMSRLEGPDGKIAHAYLHIGNSAIFLFDENPQWGAQGPLALKGTPVSLHLYVENADEAAKKAVAAGAKQIMEVQDMFWGDRYGLLEDPYGHRWSVATHIQDLSPEQIKKASETMFAQGGCGSEAQQGA</sequence>
<comment type="caution">
    <text evidence="2">The sequence shown here is derived from an EMBL/GenBank/DDBJ whole genome shotgun (WGS) entry which is preliminary data.</text>
</comment>